<dbReference type="Proteomes" id="UP000771749">
    <property type="component" value="Unassembled WGS sequence"/>
</dbReference>
<reference evidence="2" key="1">
    <citation type="submission" date="2020-10" db="EMBL/GenBank/DDBJ databases">
        <authorList>
            <person name="Gilroy R."/>
        </authorList>
    </citation>
    <scope>NUCLEOTIDE SEQUENCE</scope>
    <source>
        <strain evidence="2">F1-3629</strain>
    </source>
</reference>
<protein>
    <submittedName>
        <fullName evidence="2">DUF3857 domain-containing protein</fullName>
    </submittedName>
</protein>
<proteinExistence type="predicted"/>
<sequence length="668" mass="74807">MKNIFAHGHSLFMAALSVIFFSVGALQLSAQSVKVDGRFGKVSDAEVMMEAYPLDTSAVAVVLCENGSIRMSVRSDGALVSTLSYNVRYKILKEDGVRYADFEIPYYWLPELKETVSGINVVSYNNVGGKTVESKMPRNLIFQEIVSDNLRLCKFTAPDVRVGTVIDVQYRVSSDMYWIIDDFYLQKDIPVNEVEYSVMLPDMFQFSKHVRGYVPVGFSESSGSGRFMFMGTSLPFTEITHRYSATDVPAMKKEPYMYNTSQYMSAVSYDLSSFQMPGYLAKTFSTRWQDVDDDLLESSVGKCVRAACPLKDEVNAAKTSSASEEDLIMNICSLVKGKVSWNGDVRLYPDLPGNVLHSASSSNAGINAVIASALNYAGFLVEPVVLKRRSSGLLLEYRPETSAFDTFILRVVTPSGKIHYLDGMSYNGYLDILPVDFLVANARILRKDGMSEWTDITGLCRNSRTYVVNADASEGLVQGKMQIRFTGEDSYAFKTEYKGYDSRDEYISAFESENSVSIDGFDMTGTGGMSSYCSVMFDFEQKGTVAGDMMYVNPFIVRFHSASSFSAPERKYPVDFPYRTTISYVYRLKVPEGYVLEQLPESMAMALDAIGSSVRLVCSGQGAGYVSLRYDFILGRMRGDAADYEYIREYWGYLSRIYDNVIVFRKIQ</sequence>
<evidence type="ECO:0000259" key="1">
    <source>
        <dbReference type="Pfam" id="PF12969"/>
    </source>
</evidence>
<dbReference type="Gene3D" id="2.60.40.3140">
    <property type="match status" value="1"/>
</dbReference>
<comment type="caution">
    <text evidence="2">The sequence shown here is derived from an EMBL/GenBank/DDBJ whole genome shotgun (WGS) entry which is preliminary data.</text>
</comment>
<dbReference type="AlphaFoldDB" id="A0A940IFZ2"/>
<dbReference type="Pfam" id="PF12969">
    <property type="entry name" value="DUF3857"/>
    <property type="match status" value="1"/>
</dbReference>
<feature type="domain" description="DUF3857" evidence="1">
    <location>
        <begin position="84"/>
        <end position="215"/>
    </location>
</feature>
<evidence type="ECO:0000313" key="2">
    <source>
        <dbReference type="EMBL" id="MBO8454056.1"/>
    </source>
</evidence>
<reference evidence="2" key="2">
    <citation type="journal article" date="2021" name="PeerJ">
        <title>Extensive microbial diversity within the chicken gut microbiome revealed by metagenomics and culture.</title>
        <authorList>
            <person name="Gilroy R."/>
            <person name="Ravi A."/>
            <person name="Getino M."/>
            <person name="Pursley I."/>
            <person name="Horton D.L."/>
            <person name="Alikhan N.F."/>
            <person name="Baker D."/>
            <person name="Gharbi K."/>
            <person name="Hall N."/>
            <person name="Watson M."/>
            <person name="Adriaenssens E.M."/>
            <person name="Foster-Nyarko E."/>
            <person name="Jarju S."/>
            <person name="Secka A."/>
            <person name="Antonio M."/>
            <person name="Oren A."/>
            <person name="Chaudhuri R.R."/>
            <person name="La Ragione R."/>
            <person name="Hildebrand F."/>
            <person name="Pallen M.J."/>
        </authorList>
    </citation>
    <scope>NUCLEOTIDE SEQUENCE</scope>
    <source>
        <strain evidence="2">F1-3629</strain>
    </source>
</reference>
<dbReference type="InterPro" id="IPR024618">
    <property type="entry name" value="DUF3857"/>
</dbReference>
<name>A0A940IFZ2_9BACT</name>
<dbReference type="EMBL" id="JADIMJ010000074">
    <property type="protein sequence ID" value="MBO8454056.1"/>
    <property type="molecule type" value="Genomic_DNA"/>
</dbReference>
<accession>A0A940IFZ2</accession>
<dbReference type="Gene3D" id="2.60.120.1130">
    <property type="match status" value="1"/>
</dbReference>
<gene>
    <name evidence="2" type="ORF">IAC07_04950</name>
</gene>
<organism evidence="2 3">
    <name type="scientific">Candidatus Cryptobacteroides gallistercoris</name>
    <dbReference type="NCBI Taxonomy" id="2840765"/>
    <lineage>
        <taxon>Bacteria</taxon>
        <taxon>Pseudomonadati</taxon>
        <taxon>Bacteroidota</taxon>
        <taxon>Bacteroidia</taxon>
        <taxon>Bacteroidales</taxon>
        <taxon>Candidatus Cryptobacteroides</taxon>
    </lineage>
</organism>
<evidence type="ECO:0000313" key="3">
    <source>
        <dbReference type="Proteomes" id="UP000771749"/>
    </source>
</evidence>